<dbReference type="GO" id="GO:0009319">
    <property type="term" value="C:cytochrome o ubiquinol oxidase complex"/>
    <property type="evidence" value="ECO:0007669"/>
    <property type="project" value="TreeGrafter"/>
</dbReference>
<keyword evidence="11 17" id="KW-0472">Membrane</keyword>
<evidence type="ECO:0000256" key="17">
    <source>
        <dbReference type="SAM" id="Phobius"/>
    </source>
</evidence>
<comment type="subunit">
    <text evidence="3">Heterooctamer of two A chains, two B chains, two C chains and two D chains.</text>
</comment>
<evidence type="ECO:0000256" key="8">
    <source>
        <dbReference type="ARBA" id="ARBA00022982"/>
    </source>
</evidence>
<comment type="caution">
    <text evidence="18">The sequence shown here is derived from an EMBL/GenBank/DDBJ whole genome shotgun (WGS) entry which is preliminary data.</text>
</comment>
<proteinExistence type="inferred from homology"/>
<evidence type="ECO:0000256" key="14">
    <source>
        <dbReference type="ARBA" id="ARBA00030211"/>
    </source>
</evidence>
<dbReference type="NCBIfam" id="TIGR02847">
    <property type="entry name" value="CyoD"/>
    <property type="match status" value="1"/>
</dbReference>
<keyword evidence="8" id="KW-0249">Electron transport</keyword>
<dbReference type="Proteomes" id="UP000036102">
    <property type="component" value="Unassembled WGS sequence"/>
</dbReference>
<evidence type="ECO:0000256" key="7">
    <source>
        <dbReference type="ARBA" id="ARBA00022692"/>
    </source>
</evidence>
<dbReference type="PATRIC" id="fig|1658765.3.peg.1633"/>
<dbReference type="GO" id="GO:0019646">
    <property type="term" value="P:aerobic electron transport chain"/>
    <property type="evidence" value="ECO:0007669"/>
    <property type="project" value="TreeGrafter"/>
</dbReference>
<dbReference type="RefSeq" id="WP_048495529.1">
    <property type="nucleotide sequence ID" value="NZ_JADQCF010000014.1"/>
</dbReference>
<dbReference type="EMBL" id="LFBU01000001">
    <property type="protein sequence ID" value="KMQ75437.1"/>
    <property type="molecule type" value="Genomic_DNA"/>
</dbReference>
<evidence type="ECO:0000256" key="10">
    <source>
        <dbReference type="ARBA" id="ARBA00023002"/>
    </source>
</evidence>
<evidence type="ECO:0000256" key="13">
    <source>
        <dbReference type="ARBA" id="ARBA00030071"/>
    </source>
</evidence>
<keyword evidence="5" id="KW-0813">Transport</keyword>
<protein>
    <recommendedName>
        <fullName evidence="4">Cytochrome bo(3) ubiquinol oxidase subunit 4</fullName>
    </recommendedName>
    <alternativeName>
        <fullName evidence="16">Cytochrome o ubiquinol oxidase subunit 4</fullName>
    </alternativeName>
    <alternativeName>
        <fullName evidence="13">Oxidase bo(3) subunit 4</fullName>
    </alternativeName>
    <alternativeName>
        <fullName evidence="14">Ubiquinol oxidase polypeptide IV</fullName>
    </alternativeName>
    <alternativeName>
        <fullName evidence="15">Ubiquinol oxidase subunit 4</fullName>
    </alternativeName>
</protein>
<dbReference type="PANTHER" id="PTHR36835">
    <property type="entry name" value="CYTOCHROME BO(3) UBIQUINOL OXIDASE SUBUNIT 4"/>
    <property type="match status" value="1"/>
</dbReference>
<dbReference type="InterPro" id="IPR005171">
    <property type="entry name" value="Cyt_c_oxidase_su4_prok"/>
</dbReference>
<dbReference type="Pfam" id="PF03626">
    <property type="entry name" value="COX4_pro"/>
    <property type="match status" value="1"/>
</dbReference>
<evidence type="ECO:0000256" key="1">
    <source>
        <dbReference type="ARBA" id="ARBA00004651"/>
    </source>
</evidence>
<evidence type="ECO:0000313" key="19">
    <source>
        <dbReference type="Proteomes" id="UP000036102"/>
    </source>
</evidence>
<evidence type="ECO:0000256" key="6">
    <source>
        <dbReference type="ARBA" id="ARBA00022475"/>
    </source>
</evidence>
<keyword evidence="19" id="KW-1185">Reference proteome</keyword>
<feature type="transmembrane region" description="Helical" evidence="17">
    <location>
        <begin position="15"/>
        <end position="34"/>
    </location>
</feature>
<accession>A0A0J7JB93</accession>
<keyword evidence="10" id="KW-0560">Oxidoreductase</keyword>
<feature type="transmembrane region" description="Helical" evidence="17">
    <location>
        <begin position="80"/>
        <end position="101"/>
    </location>
</feature>
<organism evidence="18 19">
    <name type="scientific">Marinobacter subterrani</name>
    <dbReference type="NCBI Taxonomy" id="1658765"/>
    <lineage>
        <taxon>Bacteria</taxon>
        <taxon>Pseudomonadati</taxon>
        <taxon>Pseudomonadota</taxon>
        <taxon>Gammaproteobacteria</taxon>
        <taxon>Pseudomonadales</taxon>
        <taxon>Marinobacteraceae</taxon>
        <taxon>Marinobacter</taxon>
    </lineage>
</organism>
<evidence type="ECO:0000256" key="9">
    <source>
        <dbReference type="ARBA" id="ARBA00022989"/>
    </source>
</evidence>
<evidence type="ECO:0000256" key="12">
    <source>
        <dbReference type="ARBA" id="ARBA00025694"/>
    </source>
</evidence>
<evidence type="ECO:0000256" key="3">
    <source>
        <dbReference type="ARBA" id="ARBA00011700"/>
    </source>
</evidence>
<evidence type="ECO:0000256" key="5">
    <source>
        <dbReference type="ARBA" id="ARBA00022448"/>
    </source>
</evidence>
<dbReference type="GO" id="GO:0015990">
    <property type="term" value="P:electron transport coupled proton transport"/>
    <property type="evidence" value="ECO:0007669"/>
    <property type="project" value="InterPro"/>
</dbReference>
<dbReference type="GO" id="GO:0005886">
    <property type="term" value="C:plasma membrane"/>
    <property type="evidence" value="ECO:0007669"/>
    <property type="project" value="UniProtKB-SubCell"/>
</dbReference>
<dbReference type="AlphaFoldDB" id="A0A0J7JB93"/>
<evidence type="ECO:0000256" key="15">
    <source>
        <dbReference type="ARBA" id="ARBA00031887"/>
    </source>
</evidence>
<dbReference type="PANTHER" id="PTHR36835:SF1">
    <property type="entry name" value="CYTOCHROME BO(3) UBIQUINOL OXIDASE SUBUNIT 4"/>
    <property type="match status" value="1"/>
</dbReference>
<reference evidence="18 19" key="1">
    <citation type="submission" date="2015-06" db="EMBL/GenBank/DDBJ databases">
        <title>Marinobacter subterrani, a genetically tractable neutrophilic iron-oxidizing strain isolated from the Soudan Iron Mine.</title>
        <authorList>
            <person name="Bonis B.M."/>
            <person name="Gralnick J.A."/>
        </authorList>
    </citation>
    <scope>NUCLEOTIDE SEQUENCE [LARGE SCALE GENOMIC DNA]</scope>
    <source>
        <strain evidence="18 19">JG233</strain>
    </source>
</reference>
<comment type="subcellular location">
    <subcellularLocation>
        <location evidence="1">Cell membrane</location>
        <topology evidence="1">Multi-pass membrane protein</topology>
    </subcellularLocation>
</comment>
<dbReference type="GO" id="GO:0009486">
    <property type="term" value="F:cytochrome bo3 ubiquinol oxidase activity"/>
    <property type="evidence" value="ECO:0007669"/>
    <property type="project" value="InterPro"/>
</dbReference>
<evidence type="ECO:0000256" key="16">
    <source>
        <dbReference type="ARBA" id="ARBA00032185"/>
    </source>
</evidence>
<comment type="similarity">
    <text evidence="2">Belongs to the cytochrome c oxidase bacterial subunit 4 family.</text>
</comment>
<comment type="function">
    <text evidence="12">Cytochrome bo(3) ubiquinol terminal oxidase is the component of the aerobic respiratory chain of E.coli that predominates when cells are grown at high aeration. Has proton pump activity across the membrane in addition to electron transfer, pumping 2 protons/electron.</text>
</comment>
<sequence length="108" mass="11792">MSTSTSHDSGNHGSVKSYITGLILSIVLTLIPFGMVMKGGFDETTVVVTISIMAVLQVLLQLMLFMHMNLKTQEGRESGSFVFFTALILALVIGGSVWILYHLNINLM</sequence>
<dbReference type="InterPro" id="IPR050968">
    <property type="entry name" value="Cytochrome_c_oxidase_bac_sub4"/>
</dbReference>
<keyword evidence="9 17" id="KW-1133">Transmembrane helix</keyword>
<evidence type="ECO:0000256" key="2">
    <source>
        <dbReference type="ARBA" id="ARBA00008079"/>
    </source>
</evidence>
<dbReference type="GO" id="GO:0015078">
    <property type="term" value="F:proton transmembrane transporter activity"/>
    <property type="evidence" value="ECO:0007669"/>
    <property type="project" value="TreeGrafter"/>
</dbReference>
<dbReference type="STRING" id="1658765.Msub_11642"/>
<dbReference type="OrthoDB" id="2375888at2"/>
<dbReference type="InterPro" id="IPR014210">
    <property type="entry name" value="Cyt_o_ubiqinol_oxidase_su4"/>
</dbReference>
<keyword evidence="7 17" id="KW-0812">Transmembrane</keyword>
<name>A0A0J7JB93_9GAMM</name>
<evidence type="ECO:0000256" key="11">
    <source>
        <dbReference type="ARBA" id="ARBA00023136"/>
    </source>
</evidence>
<feature type="transmembrane region" description="Helical" evidence="17">
    <location>
        <begin position="46"/>
        <end position="68"/>
    </location>
</feature>
<evidence type="ECO:0000256" key="4">
    <source>
        <dbReference type="ARBA" id="ARBA00014689"/>
    </source>
</evidence>
<keyword evidence="6" id="KW-1003">Cell membrane</keyword>
<evidence type="ECO:0000313" key="18">
    <source>
        <dbReference type="EMBL" id="KMQ75437.1"/>
    </source>
</evidence>
<gene>
    <name evidence="18" type="ORF">Msub_11642</name>
</gene>